<reference evidence="3 4" key="1">
    <citation type="submission" date="2019-09" db="EMBL/GenBank/DDBJ databases">
        <title>Nocardioides panacisoli sp. nov., isolated from the soil of a ginseng field.</title>
        <authorList>
            <person name="Cho C."/>
        </authorList>
    </citation>
    <scope>NUCLEOTIDE SEQUENCE [LARGE SCALE GENOMIC DNA]</scope>
    <source>
        <strain evidence="3 4">BN130099</strain>
    </source>
</reference>
<evidence type="ECO:0000313" key="4">
    <source>
        <dbReference type="Proteomes" id="UP000325003"/>
    </source>
</evidence>
<proteinExistence type="predicted"/>
<feature type="region of interest" description="Disordered" evidence="1">
    <location>
        <begin position="110"/>
        <end position="160"/>
    </location>
</feature>
<keyword evidence="2" id="KW-0812">Transmembrane</keyword>
<keyword evidence="4" id="KW-1185">Reference proteome</keyword>
<evidence type="ECO:0000256" key="2">
    <source>
        <dbReference type="SAM" id="Phobius"/>
    </source>
</evidence>
<keyword evidence="2" id="KW-1133">Transmembrane helix</keyword>
<reference evidence="3 4" key="2">
    <citation type="submission" date="2019-09" db="EMBL/GenBank/DDBJ databases">
        <authorList>
            <person name="Jin C."/>
        </authorList>
    </citation>
    <scope>NUCLEOTIDE SEQUENCE [LARGE SCALE GENOMIC DNA]</scope>
    <source>
        <strain evidence="3 4">BN130099</strain>
    </source>
</reference>
<feature type="compositionally biased region" description="Polar residues" evidence="1">
    <location>
        <begin position="121"/>
        <end position="130"/>
    </location>
</feature>
<accession>A0A5B1LNJ9</accession>
<name>A0A5B1LNJ9_9ACTN</name>
<evidence type="ECO:0000256" key="1">
    <source>
        <dbReference type="SAM" id="MobiDB-lite"/>
    </source>
</evidence>
<organism evidence="3 4">
    <name type="scientific">Nocardioides humilatus</name>
    <dbReference type="NCBI Taxonomy" id="2607660"/>
    <lineage>
        <taxon>Bacteria</taxon>
        <taxon>Bacillati</taxon>
        <taxon>Actinomycetota</taxon>
        <taxon>Actinomycetes</taxon>
        <taxon>Propionibacteriales</taxon>
        <taxon>Nocardioidaceae</taxon>
        <taxon>Nocardioides</taxon>
    </lineage>
</organism>
<sequence>MSNQYPGPGQPGDLPPTQVAPGGVPPQQPPPQQPYGAPPQQPYGAPPATPPYGAPLPPGGGFPPPPGGGFPAPPTGGGGKRIGLILGIVGAVVALIIIVAVVLVVVLGGDDDSDSPKKRVTITSTLPTEASTELTTPTEVTTPPTEITTSASTDTGFPTEDPSITAAAYLNSVLESNCLAVEGLSTPEWFASAYGDQKGCKKAGGDQDMSTAIYDTFSAPVDNGDGSVTITTTVTDSSDTTGTQYDGTWILVPTDDNTTWLVNGFQLVES</sequence>
<dbReference type="AlphaFoldDB" id="A0A5B1LNJ9"/>
<evidence type="ECO:0000313" key="3">
    <source>
        <dbReference type="EMBL" id="KAA1421688.1"/>
    </source>
</evidence>
<feature type="region of interest" description="Disordered" evidence="1">
    <location>
        <begin position="1"/>
        <end position="74"/>
    </location>
</feature>
<feature type="compositionally biased region" description="Low complexity" evidence="1">
    <location>
        <begin position="131"/>
        <end position="153"/>
    </location>
</feature>
<dbReference type="Proteomes" id="UP000325003">
    <property type="component" value="Unassembled WGS sequence"/>
</dbReference>
<comment type="caution">
    <text evidence="3">The sequence shown here is derived from an EMBL/GenBank/DDBJ whole genome shotgun (WGS) entry which is preliminary data.</text>
</comment>
<protein>
    <submittedName>
        <fullName evidence="3">Uncharacterized protein</fullName>
    </submittedName>
</protein>
<keyword evidence="2" id="KW-0472">Membrane</keyword>
<feature type="transmembrane region" description="Helical" evidence="2">
    <location>
        <begin position="82"/>
        <end position="109"/>
    </location>
</feature>
<dbReference type="EMBL" id="VUJV01000001">
    <property type="protein sequence ID" value="KAA1421688.1"/>
    <property type="molecule type" value="Genomic_DNA"/>
</dbReference>
<feature type="compositionally biased region" description="Pro residues" evidence="1">
    <location>
        <begin position="23"/>
        <end position="74"/>
    </location>
</feature>
<gene>
    <name evidence="3" type="ORF">F0U44_05280</name>
</gene>
<dbReference type="RefSeq" id="WP_149727149.1">
    <property type="nucleotide sequence ID" value="NZ_VUJV01000001.1"/>
</dbReference>